<evidence type="ECO:0000256" key="1">
    <source>
        <dbReference type="SAM" id="Phobius"/>
    </source>
</evidence>
<feature type="transmembrane region" description="Helical" evidence="1">
    <location>
        <begin position="212"/>
        <end position="233"/>
    </location>
</feature>
<organism evidence="3 4">
    <name type="scientific">Bosea rubneri</name>
    <dbReference type="NCBI Taxonomy" id="3075434"/>
    <lineage>
        <taxon>Bacteria</taxon>
        <taxon>Pseudomonadati</taxon>
        <taxon>Pseudomonadota</taxon>
        <taxon>Alphaproteobacteria</taxon>
        <taxon>Hyphomicrobiales</taxon>
        <taxon>Boseaceae</taxon>
        <taxon>Bosea</taxon>
    </lineage>
</organism>
<feature type="transmembrane region" description="Helical" evidence="1">
    <location>
        <begin position="74"/>
        <end position="91"/>
    </location>
</feature>
<reference evidence="3 4" key="1">
    <citation type="submission" date="2023-09" db="EMBL/GenBank/DDBJ databases">
        <title>Whole genome shotgun sequencing (WGS) of Bosea sp. ZW T0_25, isolated from stored onions (Allium cepa).</title>
        <authorList>
            <person name="Stoll D.A."/>
            <person name="Huch M."/>
        </authorList>
    </citation>
    <scope>NUCLEOTIDE SEQUENCE [LARGE SCALE GENOMIC DNA]</scope>
    <source>
        <strain evidence="3 4">ZW T0_25</strain>
    </source>
</reference>
<keyword evidence="1" id="KW-0812">Transmembrane</keyword>
<proteinExistence type="predicted"/>
<feature type="transmembrane region" description="Helical" evidence="1">
    <location>
        <begin position="128"/>
        <end position="145"/>
    </location>
</feature>
<keyword evidence="1" id="KW-1133">Transmembrane helix</keyword>
<feature type="transmembrane region" description="Helical" evidence="1">
    <location>
        <begin position="186"/>
        <end position="206"/>
    </location>
</feature>
<evidence type="ECO:0000313" key="4">
    <source>
        <dbReference type="Proteomes" id="UP001254257"/>
    </source>
</evidence>
<dbReference type="Pfam" id="PF00892">
    <property type="entry name" value="EamA"/>
    <property type="match status" value="2"/>
</dbReference>
<accession>A0ABU3SFK3</accession>
<dbReference type="Proteomes" id="UP001254257">
    <property type="component" value="Unassembled WGS sequence"/>
</dbReference>
<feature type="transmembrane region" description="Helical" evidence="1">
    <location>
        <begin position="157"/>
        <end position="177"/>
    </location>
</feature>
<evidence type="ECO:0000313" key="3">
    <source>
        <dbReference type="EMBL" id="MDU0343569.1"/>
    </source>
</evidence>
<dbReference type="PANTHER" id="PTHR22911">
    <property type="entry name" value="ACYL-MALONYL CONDENSING ENZYME-RELATED"/>
    <property type="match status" value="1"/>
</dbReference>
<dbReference type="InterPro" id="IPR000620">
    <property type="entry name" value="EamA_dom"/>
</dbReference>
<dbReference type="PANTHER" id="PTHR22911:SF137">
    <property type="entry name" value="SOLUTE CARRIER FAMILY 35 MEMBER G2-RELATED"/>
    <property type="match status" value="1"/>
</dbReference>
<gene>
    <name evidence="3" type="ORF">RKE40_27085</name>
</gene>
<feature type="transmembrane region" description="Helical" evidence="1">
    <location>
        <begin position="97"/>
        <end position="116"/>
    </location>
</feature>
<feature type="transmembrane region" description="Helical" evidence="1">
    <location>
        <begin position="41"/>
        <end position="62"/>
    </location>
</feature>
<sequence length="306" mass="31508">MRTDGDVSHGQRGIALALASAAAFGTNIVSAQIAGMAGLSGPLLVFYRVFVMLALVGGAILLWRSGLSVPRRRWPALILFGISTALVGSAYLSSVAFLPVTVAAVVFYTFPVLVVLAEPLLTRTRPSLERIAVVLIAFLGVAMVVGPDWHGLDPRGLALALLASVAAAVQFFAAGALGETGTLPKLLWSHLMVLPVTLLILLLTGGMQPPSALALAPLAVLVTIGGYLVGFLWQVLALARVSPGPAALAFCAEPVFAVIIAAAVLGERVGALQYAGGGLVVAAIMTNVILEQKRVRASKLALAPPA</sequence>
<keyword evidence="4" id="KW-1185">Reference proteome</keyword>
<dbReference type="EMBL" id="JAWDID010000074">
    <property type="protein sequence ID" value="MDU0343569.1"/>
    <property type="molecule type" value="Genomic_DNA"/>
</dbReference>
<dbReference type="RefSeq" id="WP_316021275.1">
    <property type="nucleotide sequence ID" value="NZ_JAWDID010000074.1"/>
</dbReference>
<feature type="transmembrane region" description="Helical" evidence="1">
    <location>
        <begin position="245"/>
        <end position="265"/>
    </location>
</feature>
<feature type="transmembrane region" description="Helical" evidence="1">
    <location>
        <begin position="271"/>
        <end position="290"/>
    </location>
</feature>
<protein>
    <submittedName>
        <fullName evidence="3">DMT family transporter</fullName>
    </submittedName>
</protein>
<evidence type="ECO:0000259" key="2">
    <source>
        <dbReference type="Pfam" id="PF00892"/>
    </source>
</evidence>
<feature type="domain" description="EamA" evidence="2">
    <location>
        <begin position="12"/>
        <end position="145"/>
    </location>
</feature>
<keyword evidence="1" id="KW-0472">Membrane</keyword>
<comment type="caution">
    <text evidence="3">The sequence shown here is derived from an EMBL/GenBank/DDBJ whole genome shotgun (WGS) entry which is preliminary data.</text>
</comment>
<name>A0ABU3SFK3_9HYPH</name>
<dbReference type="SUPFAM" id="SSF103481">
    <property type="entry name" value="Multidrug resistance efflux transporter EmrE"/>
    <property type="match status" value="2"/>
</dbReference>
<feature type="domain" description="EamA" evidence="2">
    <location>
        <begin position="155"/>
        <end position="286"/>
    </location>
</feature>
<dbReference type="InterPro" id="IPR037185">
    <property type="entry name" value="EmrE-like"/>
</dbReference>